<gene>
    <name evidence="1" type="ORF">HNP94_001951</name>
</gene>
<dbReference type="EMBL" id="JACDUO010000004">
    <property type="protein sequence ID" value="MBA2864912.1"/>
    <property type="molecule type" value="Genomic_DNA"/>
</dbReference>
<dbReference type="RefSeq" id="WP_181505301.1">
    <property type="nucleotide sequence ID" value="NZ_JACDUO010000004.1"/>
</dbReference>
<sequence>MEKKLHSKNIFGDEEFREVMERVSLECKIDINKSFKIKFKNFIDTWSEIIEDIKNTPEGIDHYNTHEFRHNRDLITYYLMESNLSENEKSEYYCELNNINAKLNYAVSKAQSRYRKEKFKEYSRLPGKFLDFGLELLKKIRWP</sequence>
<comment type="caution">
    <text evidence="1">The sequence shown here is derived from an EMBL/GenBank/DDBJ whole genome shotgun (WGS) entry which is preliminary data.</text>
</comment>
<accession>A0A7J9PNT6</accession>
<reference evidence="1 2" key="1">
    <citation type="submission" date="2020-07" db="EMBL/GenBank/DDBJ databases">
        <title>Genomic Encyclopedia of Type Strains, Phase IV (KMG-V): Genome sequencing to study the core and pangenomes of soil and plant-associated prokaryotes.</title>
        <authorList>
            <person name="Whitman W."/>
        </authorList>
    </citation>
    <scope>NUCLEOTIDE SEQUENCE [LARGE SCALE GENOMIC DNA]</scope>
    <source>
        <strain evidence="1 2">C13</strain>
    </source>
</reference>
<evidence type="ECO:0000313" key="2">
    <source>
        <dbReference type="Proteomes" id="UP000567099"/>
    </source>
</evidence>
<dbReference type="AlphaFoldDB" id="A0A7J9PNT6"/>
<dbReference type="Proteomes" id="UP000567099">
    <property type="component" value="Unassembled WGS sequence"/>
</dbReference>
<organism evidence="1 2">
    <name type="scientific">Methanococcus maripaludis</name>
    <name type="common">Methanococcus deltae</name>
    <dbReference type="NCBI Taxonomy" id="39152"/>
    <lineage>
        <taxon>Archaea</taxon>
        <taxon>Methanobacteriati</taxon>
        <taxon>Methanobacteriota</taxon>
        <taxon>Methanomada group</taxon>
        <taxon>Methanococci</taxon>
        <taxon>Methanococcales</taxon>
        <taxon>Methanococcaceae</taxon>
        <taxon>Methanococcus</taxon>
    </lineage>
</organism>
<proteinExistence type="predicted"/>
<evidence type="ECO:0000313" key="1">
    <source>
        <dbReference type="EMBL" id="MBA2864912.1"/>
    </source>
</evidence>
<name>A0A7J9PNT6_METMI</name>
<protein>
    <submittedName>
        <fullName evidence="1">DNA polymerase II small subunit/DNA polymerase delta subunit B</fullName>
    </submittedName>
</protein>